<organism evidence="2 3">
    <name type="scientific">Liparis tanakae</name>
    <name type="common">Tanaka's snailfish</name>
    <dbReference type="NCBI Taxonomy" id="230148"/>
    <lineage>
        <taxon>Eukaryota</taxon>
        <taxon>Metazoa</taxon>
        <taxon>Chordata</taxon>
        <taxon>Craniata</taxon>
        <taxon>Vertebrata</taxon>
        <taxon>Euteleostomi</taxon>
        <taxon>Actinopterygii</taxon>
        <taxon>Neopterygii</taxon>
        <taxon>Teleostei</taxon>
        <taxon>Neoteleostei</taxon>
        <taxon>Acanthomorphata</taxon>
        <taxon>Eupercaria</taxon>
        <taxon>Perciformes</taxon>
        <taxon>Cottioidei</taxon>
        <taxon>Cottales</taxon>
        <taxon>Liparidae</taxon>
        <taxon>Liparis</taxon>
    </lineage>
</organism>
<dbReference type="AlphaFoldDB" id="A0A4Z2FK51"/>
<evidence type="ECO:0000313" key="2">
    <source>
        <dbReference type="EMBL" id="TNN41341.1"/>
    </source>
</evidence>
<feature type="compositionally biased region" description="Basic and acidic residues" evidence="1">
    <location>
        <begin position="44"/>
        <end position="58"/>
    </location>
</feature>
<proteinExistence type="predicted"/>
<feature type="compositionally biased region" description="Polar residues" evidence="1">
    <location>
        <begin position="59"/>
        <end position="69"/>
    </location>
</feature>
<dbReference type="EMBL" id="SRLO01001116">
    <property type="protein sequence ID" value="TNN41341.1"/>
    <property type="molecule type" value="Genomic_DNA"/>
</dbReference>
<feature type="compositionally biased region" description="Gly residues" evidence="1">
    <location>
        <begin position="185"/>
        <end position="194"/>
    </location>
</feature>
<feature type="region of interest" description="Disordered" evidence="1">
    <location>
        <begin position="43"/>
        <end position="102"/>
    </location>
</feature>
<feature type="region of interest" description="Disordered" evidence="1">
    <location>
        <begin position="131"/>
        <end position="194"/>
    </location>
</feature>
<sequence>MEERKSGTHGGDMLFSCEAFEFTTAQTYMISPSVFLEEGVEVASAKESHSQEHPDRNSTRAYLTGSSTATTTTTEEEEEEEEVGEWRGFGRGKGQKGKRGVSSAAWIRGLEETCCWGKRFNRVYGNNCSGRRPPSGAYVKPLEEEAAGRGAEGPRGRGAAGCMKDNGLEVQLLGSSPLPVPPSGRGEGGMSAVS</sequence>
<dbReference type="Proteomes" id="UP000314294">
    <property type="component" value="Unassembled WGS sequence"/>
</dbReference>
<gene>
    <name evidence="2" type="ORF">EYF80_048490</name>
</gene>
<feature type="compositionally biased region" description="Basic and acidic residues" evidence="1">
    <location>
        <begin position="141"/>
        <end position="155"/>
    </location>
</feature>
<evidence type="ECO:0000256" key="1">
    <source>
        <dbReference type="SAM" id="MobiDB-lite"/>
    </source>
</evidence>
<reference evidence="2 3" key="1">
    <citation type="submission" date="2019-03" db="EMBL/GenBank/DDBJ databases">
        <title>First draft genome of Liparis tanakae, snailfish: a comprehensive survey of snailfish specific genes.</title>
        <authorList>
            <person name="Kim W."/>
            <person name="Song I."/>
            <person name="Jeong J.-H."/>
            <person name="Kim D."/>
            <person name="Kim S."/>
            <person name="Ryu S."/>
            <person name="Song J.Y."/>
            <person name="Lee S.K."/>
        </authorList>
    </citation>
    <scope>NUCLEOTIDE SEQUENCE [LARGE SCALE GENOMIC DNA]</scope>
    <source>
        <tissue evidence="2">Muscle</tissue>
    </source>
</reference>
<evidence type="ECO:0000313" key="3">
    <source>
        <dbReference type="Proteomes" id="UP000314294"/>
    </source>
</evidence>
<name>A0A4Z2FK51_9TELE</name>
<accession>A0A4Z2FK51</accession>
<feature type="compositionally biased region" description="Acidic residues" evidence="1">
    <location>
        <begin position="74"/>
        <end position="83"/>
    </location>
</feature>
<protein>
    <submittedName>
        <fullName evidence="2">Uncharacterized protein</fullName>
    </submittedName>
</protein>
<keyword evidence="3" id="KW-1185">Reference proteome</keyword>
<comment type="caution">
    <text evidence="2">The sequence shown here is derived from an EMBL/GenBank/DDBJ whole genome shotgun (WGS) entry which is preliminary data.</text>
</comment>